<dbReference type="MassIVE" id="A0A0C4DFV8"/>
<dbReference type="EMBL" id="AL593848">
    <property type="status" value="NOT_ANNOTATED_CDS"/>
    <property type="molecule type" value="Genomic_DNA"/>
</dbReference>
<dbReference type="VEuPathDB" id="HostDB:ENSG00000160323"/>
<keyword evidence="4 5" id="KW-1267">Proteomics identification</keyword>
<dbReference type="GeneTree" id="ENSGT00940000158379"/>
<reference evidence="2 3" key="2">
    <citation type="journal article" date="2004" name="Nature">
        <title>DNA sequence and analysis of human chromosome 9.</title>
        <authorList>
            <person name="Humphray S.J."/>
            <person name="Oliver K."/>
            <person name="Hunt A.R."/>
            <person name="Plumb R.W."/>
            <person name="Loveland J.E."/>
            <person name="Howe K.L."/>
            <person name="Andrews T.D."/>
            <person name="Searle S."/>
            <person name="Hunt S.E."/>
            <person name="Scott C.E."/>
            <person name="Jones M.C."/>
            <person name="Ainscough R."/>
            <person name="Almeida J.P."/>
            <person name="Ambrose K.D."/>
            <person name="Ashwell R.I."/>
            <person name="Babbage A.K."/>
            <person name="Babbage S."/>
            <person name="Bagguley C.L."/>
            <person name="Bailey J."/>
            <person name="Banerjee R."/>
            <person name="Barker D.J."/>
            <person name="Barlow K.F."/>
            <person name="Bates K."/>
            <person name="Beasley H."/>
            <person name="Beasley O."/>
            <person name="Bird C.P."/>
            <person name="Bray-Allen S."/>
            <person name="Brown A.J."/>
            <person name="Brown J.Y."/>
            <person name="Burford D."/>
            <person name="Burrill W."/>
            <person name="Burton J."/>
            <person name="Carder C."/>
            <person name="Carter N.P."/>
            <person name="Chapman J.C."/>
            <person name="Chen Y."/>
            <person name="Clarke G."/>
            <person name="Clark S.Y."/>
            <person name="Clee C.M."/>
            <person name="Clegg S."/>
            <person name="Collier R.E."/>
            <person name="Corby N."/>
            <person name="Crosier M."/>
            <person name="Cummings A.T."/>
            <person name="Davies J."/>
            <person name="Dhami P."/>
            <person name="Dunn M."/>
            <person name="Dutta I."/>
            <person name="Dyer L.W."/>
            <person name="Earthrowl M.E."/>
            <person name="Faulkner L."/>
            <person name="Fleming C.J."/>
            <person name="Frankish A."/>
            <person name="Frankland J.A."/>
            <person name="French L."/>
            <person name="Fricker D.G."/>
            <person name="Garner P."/>
            <person name="Garnett J."/>
            <person name="Ghori J."/>
            <person name="Gilbert J.G."/>
            <person name="Glison C."/>
            <person name="Grafham D.V."/>
            <person name="Gribble S."/>
            <person name="Griffiths C."/>
            <person name="Griffiths-Jones S."/>
            <person name="Grocock R."/>
            <person name="Guy J."/>
            <person name="Hall R.E."/>
            <person name="Hammond S."/>
            <person name="Harley J.L."/>
            <person name="Harrison E.S."/>
            <person name="Hart E.A."/>
            <person name="Heath P.D."/>
            <person name="Henderson C.D."/>
            <person name="Hopkins B.L."/>
            <person name="Howard P.J."/>
            <person name="Howden P.J."/>
            <person name="Huckle E."/>
            <person name="Johnson C."/>
            <person name="Johnson D."/>
            <person name="Joy A.A."/>
            <person name="Kay M."/>
            <person name="Keenan S."/>
            <person name="Kershaw J.K."/>
            <person name="Kimberley A.M."/>
            <person name="King A."/>
            <person name="Knights A."/>
            <person name="Laird G.K."/>
            <person name="Langford C."/>
            <person name="Lawlor S."/>
            <person name="Leongamornlert D.A."/>
            <person name="Leversha M."/>
            <person name="Lloyd C."/>
            <person name="Lloyd D.M."/>
            <person name="Lovell J."/>
            <person name="Martin S."/>
            <person name="Mashreghi-Mohammadi M."/>
            <person name="Matthews L."/>
            <person name="McLaren S."/>
            <person name="McLay K.E."/>
            <person name="McMurray A."/>
            <person name="Milne S."/>
            <person name="Nickerson T."/>
            <person name="Nisbett J."/>
            <person name="Nordsiek G."/>
            <person name="Pearce A.V."/>
            <person name="Peck A.I."/>
            <person name="Porter K.M."/>
            <person name="Pandian R."/>
            <person name="Pelan S."/>
            <person name="Phillimore B."/>
            <person name="Povey S."/>
            <person name="Ramsey Y."/>
            <person name="Rand V."/>
            <person name="Scharfe M."/>
            <person name="Sehra H.K."/>
            <person name="Shownkeen R."/>
            <person name="Sims S.K."/>
            <person name="Skuce C.D."/>
            <person name="Smith M."/>
            <person name="Steward C.A."/>
            <person name="Swarbreck D."/>
            <person name="Sycamore N."/>
            <person name="Tester J."/>
            <person name="Thorpe A."/>
            <person name="Tracey A."/>
            <person name="Tromans A."/>
            <person name="Thomas D.W."/>
            <person name="Wall M."/>
            <person name="Wallis J.M."/>
            <person name="West A.P."/>
            <person name="Whitehead S.L."/>
            <person name="Willey D.L."/>
            <person name="Williams S.A."/>
            <person name="Wilming L."/>
            <person name="Wray P.W."/>
            <person name="Young L."/>
            <person name="Ashurst J.L."/>
            <person name="Coulson A."/>
            <person name="Blocker H."/>
            <person name="Durbin R."/>
            <person name="Sulston J.E."/>
            <person name="Hubbard T."/>
            <person name="Jackson M.J."/>
            <person name="Bentley D.R."/>
            <person name="Beck S."/>
            <person name="Rogers J."/>
            <person name="Dunham I."/>
        </authorList>
    </citation>
    <scope>NUCLEOTIDE SEQUENCE [LARGE SCALE GENOMIC DNA]</scope>
</reference>
<evidence type="ECO:0000256" key="1">
    <source>
        <dbReference type="ARBA" id="ARBA00023157"/>
    </source>
</evidence>
<dbReference type="SMR" id="A0A0C4DFV8"/>
<reference evidence="2" key="4">
    <citation type="submission" date="2025-05" db="UniProtKB">
        <authorList>
            <consortium name="Ensembl"/>
        </authorList>
    </citation>
    <scope>IDENTIFICATION</scope>
</reference>
<dbReference type="OrthoDB" id="9942326at2759"/>
<dbReference type="HGNC" id="HGNC:1366">
    <property type="gene designation" value="ADAMTS13"/>
</dbReference>
<evidence type="ECO:0000313" key="2">
    <source>
        <dbReference type="Ensembl" id="ENSP00000360978.1"/>
    </source>
</evidence>
<dbReference type="AlphaFoldDB" id="A0A0C4DFV8"/>
<dbReference type="Antibodypedia" id="31871">
    <property type="antibodies" value="535 antibodies from 37 providers"/>
</dbReference>
<dbReference type="SUPFAM" id="SSF49854">
    <property type="entry name" value="Spermadhesin, CUB domain"/>
    <property type="match status" value="1"/>
</dbReference>
<reference evidence="2" key="1">
    <citation type="journal article" date="2001" name="Nature">
        <title>Initial sequencing and analysis of the human genome.</title>
        <authorList>
            <consortium name="International Human Genome Sequencing Consortium"/>
            <person name="Lander E.S."/>
            <person name="Linton L.M."/>
            <person name="Birren B."/>
            <person name="Nusbaum C."/>
            <person name="Zody M.C."/>
            <person name="Baldwin J."/>
            <person name="Devon K."/>
            <person name="Dewar K."/>
            <person name="Doyle M."/>
            <person name="FitzHugh W."/>
            <person name="Funke R."/>
            <person name="Gage D."/>
            <person name="Harris K."/>
            <person name="Heaford A."/>
            <person name="Howland J."/>
            <person name="Kann L."/>
            <person name="Lehoczky J."/>
            <person name="LeVine R."/>
            <person name="McEwan P."/>
            <person name="McKernan K."/>
            <person name="Meldrim J."/>
            <person name="Mesirov J.P."/>
            <person name="Miranda C."/>
            <person name="Morris W."/>
            <person name="Naylor J."/>
            <person name="Raymond C."/>
            <person name="Rosetti M."/>
            <person name="Santos R."/>
            <person name="Sheridan A."/>
            <person name="Sougnez C."/>
            <person name="Stange-Thomann N."/>
            <person name="Stojanovic N."/>
            <person name="Subramanian A."/>
            <person name="Wyman D."/>
            <person name="Rogers J."/>
            <person name="Sulston J."/>
            <person name="Ainscough R."/>
            <person name="Beck S."/>
            <person name="Bentley D."/>
            <person name="Burton J."/>
            <person name="Clee C."/>
            <person name="Carter N."/>
            <person name="Coulson A."/>
            <person name="Deadman R."/>
            <person name="Deloukas P."/>
            <person name="Dunham A."/>
            <person name="Dunham I."/>
            <person name="Durbin R."/>
            <person name="French L."/>
            <person name="Grafham D."/>
            <person name="Gregory S."/>
            <person name="Hubbard T."/>
            <person name="Humphray S."/>
            <person name="Hunt A."/>
            <person name="Jones M."/>
            <person name="Lloyd C."/>
            <person name="McMurray A."/>
            <person name="Matthews L."/>
            <person name="Mercer S."/>
            <person name="Milne S."/>
            <person name="Mullikin J.C."/>
            <person name="Mungall A."/>
            <person name="Plumb R."/>
            <person name="Ross M."/>
            <person name="Shownkeen R."/>
            <person name="Sims S."/>
            <person name="Waterston R.H."/>
            <person name="Wilson R.K."/>
            <person name="Hillier L.W."/>
            <person name="McPherson J.D."/>
            <person name="Marra M.A."/>
            <person name="Mardis E.R."/>
            <person name="Fulton L.A."/>
            <person name="Chinwalla A.T."/>
            <person name="Pepin K.H."/>
            <person name="Gish W.R."/>
            <person name="Chissoe S.L."/>
            <person name="Wendl M.C."/>
            <person name="Delehaunty K.D."/>
            <person name="Miner T.L."/>
            <person name="Delehaunty A."/>
            <person name="Kramer J.B."/>
            <person name="Cook L.L."/>
            <person name="Fulton R.S."/>
            <person name="Johnson D.L."/>
            <person name="Minx P.J."/>
            <person name="Clifton S.W."/>
            <person name="Hawkins T."/>
            <person name="Branscomb E."/>
            <person name="Predki P."/>
            <person name="Richardson P."/>
            <person name="Wenning S."/>
            <person name="Slezak T."/>
            <person name="Doggett N."/>
            <person name="Cheng J.F."/>
            <person name="Olsen A."/>
            <person name="Lucas S."/>
            <person name="Elkin C."/>
            <person name="Uberbacher E."/>
            <person name="Frazier M."/>
            <person name="Gibbs R.A."/>
            <person name="Muzny D.M."/>
            <person name="Scherer S.E."/>
            <person name="Bouck J.B."/>
            <person name="Sodergren E.J."/>
            <person name="Worley K.C."/>
            <person name="Rives C.M."/>
            <person name="Gorrell J.H."/>
            <person name="Metzker M.L."/>
            <person name="Naylor S.L."/>
            <person name="Kucherlapati R.S."/>
            <person name="Nelson D.L."/>
            <person name="Weinstock G.M."/>
            <person name="Sakaki Y."/>
            <person name="Fujiyama A."/>
            <person name="Hattori M."/>
            <person name="Yada T."/>
            <person name="Toyoda A."/>
            <person name="Itoh T."/>
            <person name="Kawagoe C."/>
            <person name="Watanabe H."/>
            <person name="Totoki Y."/>
            <person name="Taylor T."/>
            <person name="Weissenbach J."/>
            <person name="Heilig R."/>
            <person name="Saurin W."/>
            <person name="Artiguenave F."/>
            <person name="Brottier P."/>
            <person name="Bruls T."/>
            <person name="Pelletier E."/>
            <person name="Robert C."/>
            <person name="Wincker P."/>
            <person name="Smith D.R."/>
            <person name="Doucette-Stamm L."/>
            <person name="Rubenfield M."/>
            <person name="Weinstock K."/>
            <person name="Lee H.M."/>
            <person name="Dubois J."/>
            <person name="Rosenthal A."/>
            <person name="Platzer M."/>
            <person name="Nyakatura G."/>
            <person name="Taudien S."/>
            <person name="Rump A."/>
            <person name="Yang H."/>
            <person name="Yu J."/>
            <person name="Wang J."/>
            <person name="Huang G."/>
            <person name="Gu J."/>
            <person name="Hood L."/>
            <person name="Rowen L."/>
            <person name="Madan A."/>
            <person name="Qin S."/>
            <person name="Davis R.W."/>
            <person name="Federspiel N.A."/>
            <person name="Abola A.P."/>
            <person name="Proctor M.J."/>
            <person name="Myers R.M."/>
            <person name="Schmutz J."/>
            <person name="Dickson M."/>
            <person name="Grimwood J."/>
            <person name="Cox D.R."/>
            <person name="Olson M.V."/>
            <person name="Kaul R."/>
            <person name="Raymond C."/>
            <person name="Shimizu N."/>
            <person name="Kawasaki K."/>
            <person name="Minoshima S."/>
            <person name="Evans G.A."/>
            <person name="Athanasiou M."/>
            <person name="Schultz R."/>
            <person name="Roe B.A."/>
            <person name="Chen F."/>
            <person name="Pan H."/>
            <person name="Ramser J."/>
            <person name="Lehrach H."/>
            <person name="Reinhardt R."/>
            <person name="McCombie W.R."/>
            <person name="de la Bastide M."/>
            <person name="Dedhia N."/>
            <person name="Blocker H."/>
            <person name="Hornischer K."/>
            <person name="Nordsiek G."/>
            <person name="Agarwala R."/>
            <person name="Aravind L."/>
            <person name="Bailey J.A."/>
            <person name="Bateman A."/>
            <person name="Batzoglou S."/>
            <person name="Birney E."/>
            <person name="Bork P."/>
            <person name="Brown D.G."/>
            <person name="Burge C.B."/>
            <person name="Cerutti L."/>
            <person name="Chen H.C."/>
            <person name="Church D."/>
            <person name="Clamp M."/>
            <person name="Copley R.R."/>
            <person name="Doerks T."/>
            <person name="Eddy S.R."/>
            <person name="Eichler E.E."/>
            <person name="Furey T.S."/>
            <person name="Galagan J."/>
            <person name="Gilbert J.G."/>
            <person name="Harmon C."/>
            <person name="Hayashizaki Y."/>
            <person name="Haussler D."/>
            <person name="Hermjakob H."/>
            <person name="Hokamp K."/>
            <person name="Jang W."/>
            <person name="Johnson L.S."/>
            <person name="Jones T.A."/>
            <person name="Kasif S."/>
            <person name="Kaspryzk A."/>
            <person name="Kennedy S."/>
            <person name="Kent W.J."/>
            <person name="Kitts P."/>
            <person name="Koonin E.V."/>
            <person name="Korf I."/>
            <person name="Kulp D."/>
            <person name="Lancet D."/>
            <person name="Lowe T.M."/>
            <person name="McLysaght A."/>
            <person name="Mikkelsen T."/>
            <person name="Moran J.V."/>
            <person name="Mulder N."/>
            <person name="Pollara V.J."/>
            <person name="Ponting C.P."/>
            <person name="Schuler G."/>
            <person name="Schultz J."/>
            <person name="Slater G."/>
            <person name="Smit A.F."/>
            <person name="Stupka E."/>
            <person name="Szustakowski J."/>
            <person name="Thierry-Mieg D."/>
            <person name="Thierry-Mieg J."/>
            <person name="Wagner L."/>
            <person name="Wallis J."/>
            <person name="Wheeler R."/>
            <person name="Williams A."/>
            <person name="Wolf Y.I."/>
            <person name="Wolfe K.H."/>
            <person name="Yang S.P."/>
            <person name="Yeh R.F."/>
            <person name="Collins F."/>
            <person name="Guyer M.S."/>
            <person name="Peterson J."/>
            <person name="Felsenfeld A."/>
            <person name="Wetterstrand K.A."/>
            <person name="Patrinos A."/>
            <person name="Morgan M.J."/>
            <person name="de Jong P."/>
            <person name="Catanese J.J."/>
            <person name="Osoegawa K."/>
            <person name="Shizuya H."/>
            <person name="Choi S."/>
            <person name="Chen Y.J."/>
        </authorList>
    </citation>
    <scope>NUCLEOTIDE SEQUENCE [LARGE SCALE GENOMIC DNA]</scope>
</reference>
<evidence type="ECO:0007829" key="4">
    <source>
        <dbReference type="PeptideAtlas" id="A0A0C4DFV8"/>
    </source>
</evidence>
<dbReference type="Bgee" id="ENSG00000160323">
    <property type="expression patterns" value="Expressed in right lobe of liver and 95 other cell types or tissues"/>
</dbReference>
<name>A0A0C4DFV8_HUMAN</name>
<protein>
    <submittedName>
        <fullName evidence="2">ADAM metallopeptidase with thrombospondin type 1 motif 13</fullName>
    </submittedName>
</protein>
<dbReference type="InterPro" id="IPR035914">
    <property type="entry name" value="Sperma_CUB_dom_sf"/>
</dbReference>
<evidence type="ECO:0000313" key="3">
    <source>
        <dbReference type="Proteomes" id="UP000005640"/>
    </source>
</evidence>
<keyword evidence="1" id="KW-1015">Disulfide bond</keyword>
<accession>A0A0C4DFV8</accession>
<dbReference type="Proteomes" id="UP000005640">
    <property type="component" value="Chromosome 9"/>
</dbReference>
<reference evidence="2" key="3">
    <citation type="journal article" date="2004" name="Nature">
        <title>Finishing the euchromatic sequence of the human genome.</title>
        <authorList>
            <consortium name="International Human Genome Sequencing Consortium"/>
        </authorList>
    </citation>
    <scope>NUCLEOTIDE SEQUENCE [LARGE SCALE GENOMIC DNA]</scope>
</reference>
<keyword evidence="3" id="KW-1185">Reference proteome</keyword>
<dbReference type="Ensembl" id="ENST00000629604.1">
    <property type="protein sequence ID" value="ENSP00000487509.1"/>
    <property type="gene ID" value="ENSG00000281244.2"/>
</dbReference>
<dbReference type="ChiTaRS" id="ADAMTS13">
    <property type="organism name" value="human"/>
</dbReference>
<gene>
    <name evidence="2" type="primary">ADAMTS13</name>
</gene>
<dbReference type="HOGENOM" id="CLU_1239784_0_0_1"/>
<sequence>MRGPGQADCAVAIGRPLGEVVTLRVLESSLNCSAGDMLLLWGRLTWRKMCRKLLDMTFSSKTNTLVVRQRCGRPGGGVLLRYGSQLAPETFYRECDMQLFGPWGEIVSPSLSPATSNAGGCRLFINVAPHARIAIHALATNMGAGTEGANASYILIRDTHSLRTTAFHGQQVLYWESESSQAEMEFSEGFLKAQASLRGQYWTLQSWVPEMQDPQSWKGKEGT</sequence>
<organism evidence="2 3">
    <name type="scientific">Homo sapiens</name>
    <name type="common">Human</name>
    <dbReference type="NCBI Taxonomy" id="9606"/>
    <lineage>
        <taxon>Eukaryota</taxon>
        <taxon>Metazoa</taxon>
        <taxon>Chordata</taxon>
        <taxon>Craniata</taxon>
        <taxon>Vertebrata</taxon>
        <taxon>Euteleostomi</taxon>
        <taxon>Mammalia</taxon>
        <taxon>Eutheria</taxon>
        <taxon>Euarchontoglires</taxon>
        <taxon>Primates</taxon>
        <taxon>Haplorrhini</taxon>
        <taxon>Catarrhini</taxon>
        <taxon>Hominidae</taxon>
        <taxon>Homo</taxon>
    </lineage>
</organism>
<evidence type="ECO:0007829" key="5">
    <source>
        <dbReference type="ProteomicsDB" id="A0A0C4DFV8"/>
    </source>
</evidence>
<proteinExistence type="evidence at protein level"/>
<dbReference type="OpenTargets" id="ENSG00000160323"/>
<dbReference type="Ensembl" id="ENST00000371910.1">
    <property type="protein sequence ID" value="ENSP00000360978.1"/>
    <property type="gene ID" value="ENSG00000160323.19"/>
</dbReference>
<dbReference type="ExpressionAtlas" id="A0A0C4DFV8">
    <property type="expression patterns" value="baseline and differential"/>
</dbReference>